<feature type="binding site" evidence="8">
    <location>
        <position position="61"/>
    </location>
    <ligand>
        <name>beta-alanine</name>
        <dbReference type="ChEBI" id="CHEBI:57966"/>
    </ligand>
</feature>
<dbReference type="InterPro" id="IPR003721">
    <property type="entry name" value="Pantoate_ligase"/>
</dbReference>
<feature type="binding site" evidence="8">
    <location>
        <begin position="186"/>
        <end position="189"/>
    </location>
    <ligand>
        <name>ATP</name>
        <dbReference type="ChEBI" id="CHEBI:30616"/>
    </ligand>
</feature>
<dbReference type="AlphaFoldDB" id="A0A1M5KJ18"/>
<evidence type="ECO:0000256" key="4">
    <source>
        <dbReference type="ARBA" id="ARBA00022655"/>
    </source>
</evidence>
<comment type="subcellular location">
    <subcellularLocation>
        <location evidence="8">Cytoplasm</location>
    </subcellularLocation>
</comment>
<reference evidence="10" key="1">
    <citation type="submission" date="2016-11" db="EMBL/GenBank/DDBJ databases">
        <authorList>
            <person name="Varghese N."/>
            <person name="Submissions S."/>
        </authorList>
    </citation>
    <scope>NUCLEOTIDE SEQUENCE [LARGE SCALE GENOMIC DNA]</scope>
    <source>
        <strain evidence="10">DSM 22638</strain>
    </source>
</reference>
<dbReference type="InterPro" id="IPR004821">
    <property type="entry name" value="Cyt_trans-like"/>
</dbReference>
<dbReference type="UniPathway" id="UPA00028">
    <property type="reaction ID" value="UER00005"/>
</dbReference>
<dbReference type="NCBIfam" id="TIGR00018">
    <property type="entry name" value="panC"/>
    <property type="match status" value="1"/>
</dbReference>
<feature type="binding site" evidence="8">
    <location>
        <position position="155"/>
    </location>
    <ligand>
        <name>(R)-pantoate</name>
        <dbReference type="ChEBI" id="CHEBI:15980"/>
    </ligand>
</feature>
<evidence type="ECO:0000256" key="5">
    <source>
        <dbReference type="ARBA" id="ARBA00022741"/>
    </source>
</evidence>
<proteinExistence type="inferred from homology"/>
<protein>
    <recommendedName>
        <fullName evidence="8">Pantothenate synthetase</fullName>
        <shortName evidence="8">PS</shortName>
        <ecNumber evidence="8">6.3.2.1</ecNumber>
    </recommendedName>
    <alternativeName>
        <fullName evidence="8">Pantoate--beta-alanine ligase</fullName>
    </alternativeName>
    <alternativeName>
        <fullName evidence="8">Pantoate-activating enzyme</fullName>
    </alternativeName>
</protein>
<sequence>MPVFDTKKELKSFLQKERSKNHTVGLVPTMGALHNGHLSLVKAASKQSDTIVVSIFVNPTQFDKKDDLAKYPRNLAQDIQLLKTVNPEIVVFTPSVEEIYGDNLISESYGFDGLDAVMEGKFRSGHFDGVGTIVELFLKTVAPDKAYFGEKDFQQLQIIRKMVELKQLSTQIIGCPIEREPHGLAMSSRNERLSKATRMEAGFIYSTLQAAKSKFGTESAKDIKDWVTVQFAQNELLELEYFEISEETTLAPIQEKQANKKYRAFIAVYAEDVRLIDNLRLN</sequence>
<dbReference type="PANTHER" id="PTHR21299">
    <property type="entry name" value="CYTIDYLATE KINASE/PANTOATE-BETA-ALANINE LIGASE"/>
    <property type="match status" value="1"/>
</dbReference>
<accession>A0A1M5KJ18</accession>
<evidence type="ECO:0000256" key="7">
    <source>
        <dbReference type="ARBA" id="ARBA00048258"/>
    </source>
</evidence>
<dbReference type="EC" id="6.3.2.1" evidence="8"/>
<name>A0A1M5KJ18_9FLAO</name>
<dbReference type="GO" id="GO:0004592">
    <property type="term" value="F:pantoate-beta-alanine ligase activity"/>
    <property type="evidence" value="ECO:0007669"/>
    <property type="project" value="UniProtKB-UniRule"/>
</dbReference>
<feature type="binding site" evidence="8">
    <location>
        <begin position="149"/>
        <end position="152"/>
    </location>
    <ligand>
        <name>ATP</name>
        <dbReference type="ChEBI" id="CHEBI:30616"/>
    </ligand>
</feature>
<dbReference type="InterPro" id="IPR014729">
    <property type="entry name" value="Rossmann-like_a/b/a_fold"/>
</dbReference>
<feature type="binding site" evidence="8">
    <location>
        <position position="61"/>
    </location>
    <ligand>
        <name>(R)-pantoate</name>
        <dbReference type="ChEBI" id="CHEBI:15980"/>
    </ligand>
</feature>
<evidence type="ECO:0000256" key="1">
    <source>
        <dbReference type="ARBA" id="ARBA00004990"/>
    </source>
</evidence>
<keyword evidence="5 8" id="KW-0547">Nucleotide-binding</keyword>
<evidence type="ECO:0000256" key="3">
    <source>
        <dbReference type="ARBA" id="ARBA00022598"/>
    </source>
</evidence>
<keyword evidence="10" id="KW-1185">Reference proteome</keyword>
<organism evidence="9 10">
    <name type="scientific">Flagellimonas flava</name>
    <dbReference type="NCBI Taxonomy" id="570519"/>
    <lineage>
        <taxon>Bacteria</taxon>
        <taxon>Pseudomonadati</taxon>
        <taxon>Bacteroidota</taxon>
        <taxon>Flavobacteriia</taxon>
        <taxon>Flavobacteriales</taxon>
        <taxon>Flavobacteriaceae</taxon>
        <taxon>Flagellimonas</taxon>
    </lineage>
</organism>
<feature type="active site" description="Proton donor" evidence="8">
    <location>
        <position position="37"/>
    </location>
</feature>
<comment type="pathway">
    <text evidence="1 8">Cofactor biosynthesis; (R)-pantothenate biosynthesis; (R)-pantothenate from (R)-pantoate and beta-alanine: step 1/1.</text>
</comment>
<dbReference type="RefSeq" id="WP_073178137.1">
    <property type="nucleotide sequence ID" value="NZ_FQWL01000002.1"/>
</dbReference>
<dbReference type="InterPro" id="IPR042176">
    <property type="entry name" value="Pantoate_ligase_C"/>
</dbReference>
<comment type="catalytic activity">
    <reaction evidence="7 8">
        <text>(R)-pantoate + beta-alanine + ATP = (R)-pantothenate + AMP + diphosphate + H(+)</text>
        <dbReference type="Rhea" id="RHEA:10912"/>
        <dbReference type="ChEBI" id="CHEBI:15378"/>
        <dbReference type="ChEBI" id="CHEBI:15980"/>
        <dbReference type="ChEBI" id="CHEBI:29032"/>
        <dbReference type="ChEBI" id="CHEBI:30616"/>
        <dbReference type="ChEBI" id="CHEBI:33019"/>
        <dbReference type="ChEBI" id="CHEBI:57966"/>
        <dbReference type="ChEBI" id="CHEBI:456215"/>
        <dbReference type="EC" id="6.3.2.1"/>
    </reaction>
</comment>
<keyword evidence="8" id="KW-0963">Cytoplasm</keyword>
<keyword evidence="3 8" id="KW-0436">Ligase</keyword>
<dbReference type="Pfam" id="PF02569">
    <property type="entry name" value="Pantoate_ligase"/>
    <property type="match status" value="1"/>
</dbReference>
<feature type="binding site" evidence="8">
    <location>
        <begin position="30"/>
        <end position="37"/>
    </location>
    <ligand>
        <name>ATP</name>
        <dbReference type="ChEBI" id="CHEBI:30616"/>
    </ligand>
</feature>
<evidence type="ECO:0000256" key="2">
    <source>
        <dbReference type="ARBA" id="ARBA00009256"/>
    </source>
</evidence>
<comment type="subunit">
    <text evidence="8">Homodimer.</text>
</comment>
<comment type="function">
    <text evidence="8">Catalyzes the condensation of pantoate with beta-alanine in an ATP-dependent reaction via a pantoyl-adenylate intermediate.</text>
</comment>
<dbReference type="STRING" id="570519.SAMN04488116_1612"/>
<keyword evidence="6 8" id="KW-0067">ATP-binding</keyword>
<dbReference type="EMBL" id="FQWL01000002">
    <property type="protein sequence ID" value="SHG52718.1"/>
    <property type="molecule type" value="Genomic_DNA"/>
</dbReference>
<dbReference type="Proteomes" id="UP000184532">
    <property type="component" value="Unassembled WGS sequence"/>
</dbReference>
<dbReference type="NCBIfam" id="TIGR00125">
    <property type="entry name" value="cyt_tran_rel"/>
    <property type="match status" value="1"/>
</dbReference>
<dbReference type="HAMAP" id="MF_00158">
    <property type="entry name" value="PanC"/>
    <property type="match status" value="1"/>
</dbReference>
<comment type="caution">
    <text evidence="8">Lacks conserved residue(s) required for the propagation of feature annotation.</text>
</comment>
<dbReference type="Gene3D" id="3.30.1300.10">
    <property type="entry name" value="Pantoate-beta-alanine ligase, C-terminal domain"/>
    <property type="match status" value="1"/>
</dbReference>
<evidence type="ECO:0000313" key="10">
    <source>
        <dbReference type="Proteomes" id="UP000184532"/>
    </source>
</evidence>
<comment type="similarity">
    <text evidence="2 8">Belongs to the pantothenate synthetase family.</text>
</comment>
<evidence type="ECO:0000313" key="9">
    <source>
        <dbReference type="EMBL" id="SHG52718.1"/>
    </source>
</evidence>
<dbReference type="GO" id="GO:0005524">
    <property type="term" value="F:ATP binding"/>
    <property type="evidence" value="ECO:0007669"/>
    <property type="project" value="UniProtKB-KW"/>
</dbReference>
<dbReference type="SUPFAM" id="SSF52374">
    <property type="entry name" value="Nucleotidylyl transferase"/>
    <property type="match status" value="1"/>
</dbReference>
<dbReference type="Gene3D" id="3.40.50.620">
    <property type="entry name" value="HUPs"/>
    <property type="match status" value="1"/>
</dbReference>
<dbReference type="GO" id="GO:0015940">
    <property type="term" value="P:pantothenate biosynthetic process"/>
    <property type="evidence" value="ECO:0007669"/>
    <property type="project" value="UniProtKB-UniRule"/>
</dbReference>
<gene>
    <name evidence="8" type="primary">panC</name>
    <name evidence="9" type="ORF">SAMN04488116_1612</name>
</gene>
<evidence type="ECO:0000256" key="6">
    <source>
        <dbReference type="ARBA" id="ARBA00022840"/>
    </source>
</evidence>
<keyword evidence="4 8" id="KW-0566">Pantothenate biosynthesis</keyword>
<evidence type="ECO:0000256" key="8">
    <source>
        <dbReference type="HAMAP-Rule" id="MF_00158"/>
    </source>
</evidence>
<comment type="miscellaneous">
    <text evidence="8">The reaction proceeds by a bi uni uni bi ping pong mechanism.</text>
</comment>
<dbReference type="PANTHER" id="PTHR21299:SF1">
    <property type="entry name" value="PANTOATE--BETA-ALANINE LIGASE"/>
    <property type="match status" value="1"/>
</dbReference>
<dbReference type="GO" id="GO:0005829">
    <property type="term" value="C:cytosol"/>
    <property type="evidence" value="ECO:0007669"/>
    <property type="project" value="TreeGrafter"/>
</dbReference>
<dbReference type="OrthoDB" id="9773087at2"/>